<sequence>MSRLVFCDGPSCFKKGFSNRYALAHHLLTSPSHPHCSSCNVGFRTESGYVLHWKNHKNHRDNPECDICKIRYRSYEELDEHFRTAAKHPKCHPCRKGFYDRHLLHVHRLYKHTDMAGNPPGQAQSLVLAPSSYPVSVGGSASGGVGVTYTQGPTNPVTHTAAPQPLPILTSVVEVNHNNPARITCPCPACEKLVFACKQAFTEHLKTSDSHIQCCKKGFKLEGHYMAHRKTSPDHQPQCPICDEWFS</sequence>
<feature type="domain" description="C2H2-type" evidence="1">
    <location>
        <begin position="36"/>
        <end position="56"/>
    </location>
</feature>
<dbReference type="AlphaFoldDB" id="S7RLQ4"/>
<gene>
    <name evidence="2" type="ORF">GLOTRDRAFT_111720</name>
</gene>
<evidence type="ECO:0000313" key="3">
    <source>
        <dbReference type="Proteomes" id="UP000030669"/>
    </source>
</evidence>
<dbReference type="Gene3D" id="3.30.160.60">
    <property type="entry name" value="Classic Zinc Finger"/>
    <property type="match status" value="1"/>
</dbReference>
<dbReference type="InterPro" id="IPR013087">
    <property type="entry name" value="Znf_C2H2_type"/>
</dbReference>
<organism evidence="2 3">
    <name type="scientific">Gloeophyllum trabeum (strain ATCC 11539 / FP-39264 / Madison 617)</name>
    <name type="common">Brown rot fungus</name>
    <dbReference type="NCBI Taxonomy" id="670483"/>
    <lineage>
        <taxon>Eukaryota</taxon>
        <taxon>Fungi</taxon>
        <taxon>Dikarya</taxon>
        <taxon>Basidiomycota</taxon>
        <taxon>Agaricomycotina</taxon>
        <taxon>Agaricomycetes</taxon>
        <taxon>Gloeophyllales</taxon>
        <taxon>Gloeophyllaceae</taxon>
        <taxon>Gloeophyllum</taxon>
    </lineage>
</organism>
<dbReference type="eggNOG" id="KOG1721">
    <property type="taxonomic scope" value="Eukaryota"/>
</dbReference>
<evidence type="ECO:0000259" key="1">
    <source>
        <dbReference type="PROSITE" id="PS00028"/>
    </source>
</evidence>
<dbReference type="KEGG" id="gtr:GLOTRDRAFT_111720"/>
<protein>
    <recommendedName>
        <fullName evidence="1">C2H2-type domain-containing protein</fullName>
    </recommendedName>
</protein>
<dbReference type="GeneID" id="19299434"/>
<keyword evidence="3" id="KW-1185">Reference proteome</keyword>
<feature type="non-terminal residue" evidence="2">
    <location>
        <position position="247"/>
    </location>
</feature>
<dbReference type="PROSITE" id="PS00028">
    <property type="entry name" value="ZINC_FINGER_C2H2_1"/>
    <property type="match status" value="2"/>
</dbReference>
<reference evidence="2 3" key="1">
    <citation type="journal article" date="2012" name="Science">
        <title>The Paleozoic origin of enzymatic lignin decomposition reconstructed from 31 fungal genomes.</title>
        <authorList>
            <person name="Floudas D."/>
            <person name="Binder M."/>
            <person name="Riley R."/>
            <person name="Barry K."/>
            <person name="Blanchette R.A."/>
            <person name="Henrissat B."/>
            <person name="Martinez A.T."/>
            <person name="Otillar R."/>
            <person name="Spatafora J.W."/>
            <person name="Yadav J.S."/>
            <person name="Aerts A."/>
            <person name="Benoit I."/>
            <person name="Boyd A."/>
            <person name="Carlson A."/>
            <person name="Copeland A."/>
            <person name="Coutinho P.M."/>
            <person name="de Vries R.P."/>
            <person name="Ferreira P."/>
            <person name="Findley K."/>
            <person name="Foster B."/>
            <person name="Gaskell J."/>
            <person name="Glotzer D."/>
            <person name="Gorecki P."/>
            <person name="Heitman J."/>
            <person name="Hesse C."/>
            <person name="Hori C."/>
            <person name="Igarashi K."/>
            <person name="Jurgens J.A."/>
            <person name="Kallen N."/>
            <person name="Kersten P."/>
            <person name="Kohler A."/>
            <person name="Kuees U."/>
            <person name="Kumar T.K.A."/>
            <person name="Kuo A."/>
            <person name="LaButti K."/>
            <person name="Larrondo L.F."/>
            <person name="Lindquist E."/>
            <person name="Ling A."/>
            <person name="Lombard V."/>
            <person name="Lucas S."/>
            <person name="Lundell T."/>
            <person name="Martin R."/>
            <person name="McLaughlin D.J."/>
            <person name="Morgenstern I."/>
            <person name="Morin E."/>
            <person name="Murat C."/>
            <person name="Nagy L.G."/>
            <person name="Nolan M."/>
            <person name="Ohm R.A."/>
            <person name="Patyshakuliyeva A."/>
            <person name="Rokas A."/>
            <person name="Ruiz-Duenas F.J."/>
            <person name="Sabat G."/>
            <person name="Salamov A."/>
            <person name="Samejima M."/>
            <person name="Schmutz J."/>
            <person name="Slot J.C."/>
            <person name="St John F."/>
            <person name="Stenlid J."/>
            <person name="Sun H."/>
            <person name="Sun S."/>
            <person name="Syed K."/>
            <person name="Tsang A."/>
            <person name="Wiebenga A."/>
            <person name="Young D."/>
            <person name="Pisabarro A."/>
            <person name="Eastwood D.C."/>
            <person name="Martin F."/>
            <person name="Cullen D."/>
            <person name="Grigoriev I.V."/>
            <person name="Hibbett D.S."/>
        </authorList>
    </citation>
    <scope>NUCLEOTIDE SEQUENCE [LARGE SCALE GENOMIC DNA]</scope>
    <source>
        <strain evidence="2 3">ATCC 11539</strain>
    </source>
</reference>
<feature type="domain" description="C2H2-type" evidence="1">
    <location>
        <begin position="91"/>
        <end position="112"/>
    </location>
</feature>
<dbReference type="RefSeq" id="XP_007867928.1">
    <property type="nucleotide sequence ID" value="XM_007869737.1"/>
</dbReference>
<dbReference type="OrthoDB" id="6105938at2759"/>
<proteinExistence type="predicted"/>
<dbReference type="SMART" id="SM00355">
    <property type="entry name" value="ZnF_C2H2"/>
    <property type="match status" value="5"/>
</dbReference>
<dbReference type="Proteomes" id="UP000030669">
    <property type="component" value="Unassembled WGS sequence"/>
</dbReference>
<accession>S7RLQ4</accession>
<evidence type="ECO:0000313" key="2">
    <source>
        <dbReference type="EMBL" id="EPQ53619.1"/>
    </source>
</evidence>
<name>S7RLQ4_GLOTA</name>
<dbReference type="EMBL" id="KB469305">
    <property type="protein sequence ID" value="EPQ53619.1"/>
    <property type="molecule type" value="Genomic_DNA"/>
</dbReference>
<dbReference type="HOGENOM" id="CLU_1126810_0_0_1"/>